<dbReference type="GO" id="GO:0045944">
    <property type="term" value="P:positive regulation of transcription by RNA polymerase II"/>
    <property type="evidence" value="ECO:0007669"/>
    <property type="project" value="TreeGrafter"/>
</dbReference>
<keyword evidence="2" id="KW-0805">Transcription regulation</keyword>
<gene>
    <name evidence="8" type="ORF">Z520_09990</name>
</gene>
<dbReference type="GO" id="GO:0043565">
    <property type="term" value="F:sequence-specific DNA binding"/>
    <property type="evidence" value="ECO:0007669"/>
    <property type="project" value="TreeGrafter"/>
</dbReference>
<keyword evidence="5" id="KW-0539">Nucleus</keyword>
<reference evidence="8 9" key="1">
    <citation type="submission" date="2015-01" db="EMBL/GenBank/DDBJ databases">
        <title>The Genome Sequence of Fonsecaea multimorphosa CBS 102226.</title>
        <authorList>
            <consortium name="The Broad Institute Genomics Platform"/>
            <person name="Cuomo C."/>
            <person name="de Hoog S."/>
            <person name="Gorbushina A."/>
            <person name="Stielow B."/>
            <person name="Teixiera M."/>
            <person name="Abouelleil A."/>
            <person name="Chapman S.B."/>
            <person name="Priest M."/>
            <person name="Young S.K."/>
            <person name="Wortman J."/>
            <person name="Nusbaum C."/>
            <person name="Birren B."/>
        </authorList>
    </citation>
    <scope>NUCLEOTIDE SEQUENCE [LARGE SCALE GENOMIC DNA]</scope>
    <source>
        <strain evidence="8 9">CBS 102226</strain>
    </source>
</reference>
<dbReference type="Pfam" id="PF00172">
    <property type="entry name" value="Zn_clus"/>
    <property type="match status" value="1"/>
</dbReference>
<organism evidence="8 9">
    <name type="scientific">Fonsecaea multimorphosa CBS 102226</name>
    <dbReference type="NCBI Taxonomy" id="1442371"/>
    <lineage>
        <taxon>Eukaryota</taxon>
        <taxon>Fungi</taxon>
        <taxon>Dikarya</taxon>
        <taxon>Ascomycota</taxon>
        <taxon>Pezizomycotina</taxon>
        <taxon>Eurotiomycetes</taxon>
        <taxon>Chaetothyriomycetidae</taxon>
        <taxon>Chaetothyriales</taxon>
        <taxon>Herpotrichiellaceae</taxon>
        <taxon>Fonsecaea</taxon>
    </lineage>
</organism>
<dbReference type="GO" id="GO:0000981">
    <property type="term" value="F:DNA-binding transcription factor activity, RNA polymerase II-specific"/>
    <property type="evidence" value="ECO:0007669"/>
    <property type="project" value="InterPro"/>
</dbReference>
<dbReference type="SUPFAM" id="SSF57701">
    <property type="entry name" value="Zn2/Cys6 DNA-binding domain"/>
    <property type="match status" value="1"/>
</dbReference>
<dbReference type="SMART" id="SM00066">
    <property type="entry name" value="GAL4"/>
    <property type="match status" value="1"/>
</dbReference>
<accession>A0A0D2GXI8</accession>
<evidence type="ECO:0000256" key="5">
    <source>
        <dbReference type="ARBA" id="ARBA00023242"/>
    </source>
</evidence>
<keyword evidence="4" id="KW-0804">Transcription</keyword>
<keyword evidence="9" id="KW-1185">Reference proteome</keyword>
<name>A0A0D2GXI8_9EURO</name>
<dbReference type="Gene3D" id="4.10.240.10">
    <property type="entry name" value="Zn(2)-C6 fungal-type DNA-binding domain"/>
    <property type="match status" value="1"/>
</dbReference>
<dbReference type="InterPro" id="IPR001138">
    <property type="entry name" value="Zn2Cys6_DnaBD"/>
</dbReference>
<evidence type="ECO:0000313" key="9">
    <source>
        <dbReference type="Proteomes" id="UP000053411"/>
    </source>
</evidence>
<feature type="compositionally biased region" description="Polar residues" evidence="6">
    <location>
        <begin position="133"/>
        <end position="143"/>
    </location>
</feature>
<dbReference type="OrthoDB" id="4151048at2759"/>
<evidence type="ECO:0000256" key="6">
    <source>
        <dbReference type="SAM" id="MobiDB-lite"/>
    </source>
</evidence>
<dbReference type="GO" id="GO:0005634">
    <property type="term" value="C:nucleus"/>
    <property type="evidence" value="ECO:0007669"/>
    <property type="project" value="UniProtKB-SubCell"/>
</dbReference>
<dbReference type="GeneID" id="27715736"/>
<feature type="domain" description="Zn(2)-C6 fungal-type" evidence="7">
    <location>
        <begin position="31"/>
        <end position="60"/>
    </location>
</feature>
<keyword evidence="3" id="KW-0238">DNA-binding</keyword>
<evidence type="ECO:0000256" key="3">
    <source>
        <dbReference type="ARBA" id="ARBA00023125"/>
    </source>
</evidence>
<dbReference type="RefSeq" id="XP_016628403.1">
    <property type="nucleotide sequence ID" value="XM_016780484.1"/>
</dbReference>
<dbReference type="GO" id="GO:0008270">
    <property type="term" value="F:zinc ion binding"/>
    <property type="evidence" value="ECO:0007669"/>
    <property type="project" value="InterPro"/>
</dbReference>
<feature type="region of interest" description="Disordered" evidence="6">
    <location>
        <begin position="321"/>
        <end position="341"/>
    </location>
</feature>
<comment type="subcellular location">
    <subcellularLocation>
        <location evidence="1">Nucleus</location>
    </subcellularLocation>
</comment>
<dbReference type="EMBL" id="KN848088">
    <property type="protein sequence ID" value="KIX94280.1"/>
    <property type="molecule type" value="Genomic_DNA"/>
</dbReference>
<dbReference type="AlphaFoldDB" id="A0A0D2GXI8"/>
<dbReference type="STRING" id="1442371.A0A0D2GXI8"/>
<evidence type="ECO:0000256" key="1">
    <source>
        <dbReference type="ARBA" id="ARBA00004123"/>
    </source>
</evidence>
<dbReference type="PANTHER" id="PTHR47540">
    <property type="entry name" value="THIAMINE REPRESSIBLE GENES REGULATORY PROTEIN THI5"/>
    <property type="match status" value="1"/>
</dbReference>
<dbReference type="Proteomes" id="UP000053411">
    <property type="component" value="Unassembled WGS sequence"/>
</dbReference>
<dbReference type="CDD" id="cd00067">
    <property type="entry name" value="GAL4"/>
    <property type="match status" value="1"/>
</dbReference>
<evidence type="ECO:0000313" key="8">
    <source>
        <dbReference type="EMBL" id="KIX94280.1"/>
    </source>
</evidence>
<dbReference type="PANTHER" id="PTHR47540:SF2">
    <property type="entry name" value="ZN(II)2CYS6 TRANSCRIPTION FACTOR (EUROFUNG)"/>
    <property type="match status" value="1"/>
</dbReference>
<evidence type="ECO:0000259" key="7">
    <source>
        <dbReference type="PROSITE" id="PS50048"/>
    </source>
</evidence>
<proteinExistence type="predicted"/>
<evidence type="ECO:0000256" key="2">
    <source>
        <dbReference type="ARBA" id="ARBA00023015"/>
    </source>
</evidence>
<dbReference type="InterPro" id="IPR036864">
    <property type="entry name" value="Zn2-C6_fun-type_DNA-bd_sf"/>
</dbReference>
<dbReference type="InterPro" id="IPR051711">
    <property type="entry name" value="Stress_Response_Reg"/>
</dbReference>
<dbReference type="PROSITE" id="PS50048">
    <property type="entry name" value="ZN2_CY6_FUNGAL_2"/>
    <property type="match status" value="1"/>
</dbReference>
<protein>
    <recommendedName>
        <fullName evidence="7">Zn(2)-C6 fungal-type domain-containing protein</fullName>
    </recommendedName>
</protein>
<feature type="compositionally biased region" description="Basic and acidic residues" evidence="6">
    <location>
        <begin position="324"/>
        <end position="341"/>
    </location>
</feature>
<dbReference type="VEuPathDB" id="FungiDB:Z520_09990"/>
<feature type="region of interest" description="Disordered" evidence="6">
    <location>
        <begin position="1"/>
        <end position="26"/>
    </location>
</feature>
<dbReference type="PROSITE" id="PS00463">
    <property type="entry name" value="ZN2_CY6_FUNGAL_1"/>
    <property type="match status" value="1"/>
</dbReference>
<evidence type="ECO:0000256" key="4">
    <source>
        <dbReference type="ARBA" id="ARBA00023163"/>
    </source>
</evidence>
<feature type="region of interest" description="Disordered" evidence="6">
    <location>
        <begin position="118"/>
        <end position="229"/>
    </location>
</feature>
<feature type="compositionally biased region" description="Low complexity" evidence="6">
    <location>
        <begin position="163"/>
        <end position="176"/>
    </location>
</feature>
<sequence>MPNRKEVQDLKPSPKTGGGEPAKSRVRIGRACDRCKIKKSKCDGNTPCSACIASESTCEYSARRRREARDWYWGMQDVIDEALQRLYWACRQGRGFPGVIPDESSGRVSTDAILRGLGLSPPAVDNTRMAASRSDSVLETQNPLHRPQSYHPPDFPPPDLSRTKTASSAVTRSSTTGDDRLTFAEATTDGASRRGKQTSAMEVDGEEEEMSDGIPDSLPDGFAEQFQGSLGSSIDPAMLQDGHVDLTAGSLYPNMSVMDFAGRGRPGMQGQRMPTQAAAGQFQVDGLPEETFGAGGQQRWQGRGHEIDGMLPWPGNMASMYRGTRQDEAGGGFDDHVDGER</sequence>